<dbReference type="InterPro" id="IPR004860">
    <property type="entry name" value="LAGLIDADG_dom"/>
</dbReference>
<dbReference type="Gene3D" id="1.10.150.870">
    <property type="match status" value="1"/>
</dbReference>
<dbReference type="PROSITE" id="PS50819">
    <property type="entry name" value="INTEIN_ENDONUCLEASE"/>
    <property type="match status" value="1"/>
</dbReference>
<organism evidence="11 12">
    <name type="scientific">Hymenobacter rubripertinctus</name>
    <dbReference type="NCBI Taxonomy" id="2029981"/>
    <lineage>
        <taxon>Bacteria</taxon>
        <taxon>Pseudomonadati</taxon>
        <taxon>Bacteroidota</taxon>
        <taxon>Cytophagia</taxon>
        <taxon>Cytophagales</taxon>
        <taxon>Hymenobacteraceae</taxon>
        <taxon>Hymenobacter</taxon>
    </lineage>
</organism>
<dbReference type="InterPro" id="IPR004042">
    <property type="entry name" value="Intein_endonuc_central"/>
</dbReference>
<accession>A0A418R313</accession>
<dbReference type="NCBIfam" id="TIGR00594">
    <property type="entry name" value="polc"/>
    <property type="match status" value="1"/>
</dbReference>
<dbReference type="CDD" id="cd00081">
    <property type="entry name" value="Hint"/>
    <property type="match status" value="2"/>
</dbReference>
<evidence type="ECO:0000256" key="4">
    <source>
        <dbReference type="ARBA" id="ARBA00022695"/>
    </source>
</evidence>
<evidence type="ECO:0000256" key="7">
    <source>
        <dbReference type="ARBA" id="ARBA00022932"/>
    </source>
</evidence>
<comment type="caution">
    <text evidence="11">The sequence shown here is derived from an EMBL/GenBank/DDBJ whole genome shotgun (WGS) entry which is preliminary data.</text>
</comment>
<dbReference type="GO" id="GO:0008408">
    <property type="term" value="F:3'-5' exonuclease activity"/>
    <property type="evidence" value="ECO:0007669"/>
    <property type="project" value="InterPro"/>
</dbReference>
<dbReference type="InterPro" id="IPR016195">
    <property type="entry name" value="Pol/histidinol_Pase-like"/>
</dbReference>
<keyword evidence="8" id="KW-0651">Protein splicing</keyword>
<dbReference type="InterPro" id="IPR029460">
    <property type="entry name" value="DNAPol_HHH"/>
</dbReference>
<dbReference type="SMART" id="SM00306">
    <property type="entry name" value="HintN"/>
    <property type="match status" value="1"/>
</dbReference>
<dbReference type="NCBIfam" id="TIGR01443">
    <property type="entry name" value="intein_Cterm"/>
    <property type="match status" value="1"/>
</dbReference>
<keyword evidence="3 11" id="KW-0808">Transferase</keyword>
<dbReference type="Pfam" id="PF14579">
    <property type="entry name" value="HHH_6"/>
    <property type="match status" value="1"/>
</dbReference>
<dbReference type="Pfam" id="PF02811">
    <property type="entry name" value="PHP"/>
    <property type="match status" value="1"/>
</dbReference>
<dbReference type="InterPro" id="IPR041931">
    <property type="entry name" value="DNA_pol3_alpha_thumb_dom"/>
</dbReference>
<dbReference type="Pfam" id="PF07733">
    <property type="entry name" value="DNA_pol3_alpha"/>
    <property type="match status" value="1"/>
</dbReference>
<name>A0A418R313_9BACT</name>
<keyword evidence="5" id="KW-0235">DNA replication</keyword>
<dbReference type="SUPFAM" id="SSF55608">
    <property type="entry name" value="Homing endonucleases"/>
    <property type="match status" value="1"/>
</dbReference>
<dbReference type="Pfam" id="PF14890">
    <property type="entry name" value="Intein_splicing"/>
    <property type="match status" value="1"/>
</dbReference>
<dbReference type="InterPro" id="IPR027434">
    <property type="entry name" value="Homing_endonucl"/>
</dbReference>
<dbReference type="NCBIfam" id="TIGR01445">
    <property type="entry name" value="intein_Nterm"/>
    <property type="match status" value="1"/>
</dbReference>
<dbReference type="EMBL" id="QYCN01000007">
    <property type="protein sequence ID" value="RIY11822.1"/>
    <property type="molecule type" value="Genomic_DNA"/>
</dbReference>
<dbReference type="InterPro" id="IPR006141">
    <property type="entry name" value="Intein_N"/>
</dbReference>
<dbReference type="Gene3D" id="1.10.10.1600">
    <property type="entry name" value="Bacterial DNA polymerase III alpha subunit, thumb domain"/>
    <property type="match status" value="1"/>
</dbReference>
<evidence type="ECO:0000313" key="11">
    <source>
        <dbReference type="EMBL" id="RIY11822.1"/>
    </source>
</evidence>
<dbReference type="PROSITE" id="PS50817">
    <property type="entry name" value="INTEIN_N_TER"/>
    <property type="match status" value="1"/>
</dbReference>
<evidence type="ECO:0000256" key="2">
    <source>
        <dbReference type="ARBA" id="ARBA00019114"/>
    </source>
</evidence>
<dbReference type="InterPro" id="IPR036844">
    <property type="entry name" value="Hint_dom_sf"/>
</dbReference>
<dbReference type="SUPFAM" id="SSF89550">
    <property type="entry name" value="PHP domain-like"/>
    <property type="match status" value="1"/>
</dbReference>
<dbReference type="InterPro" id="IPR003141">
    <property type="entry name" value="Pol/His_phosphatase_N"/>
</dbReference>
<dbReference type="GO" id="GO:0006260">
    <property type="term" value="P:DNA replication"/>
    <property type="evidence" value="ECO:0007669"/>
    <property type="project" value="UniProtKB-KW"/>
</dbReference>
<gene>
    <name evidence="11" type="primary">dnaE</name>
    <name evidence="11" type="ORF">D0T11_06620</name>
</gene>
<proteinExistence type="predicted"/>
<sequence length="1646" mass="185359">MPVFSHLHSHTQYSLLDGQASISGLMKKAQADGMPAVALTDHGNMFGAFNFVAEANKYNVKPIVGCEFYLVEDRHKKAFSREKGERDKRYHQLLLAKDQDGYHNLSKLCSMSFIEGVYSKFPRIDRELLLKYHKGLIATSCCIGAELPQAILFQSEAKAEELLKWWLDVFEDDYYIEIQRHGLMNFDGTGKSQEDVNQVLLGLARKYNVKVICTNDSHYVEQTDFAPHDILLCVNTGEEHSIPVGDFQTNYFRLISQDNKVFYDHLDNLRPLAGQDAHIRRQLQRIDEEAQAPRPKSRFGFANDQFYFKSQAEMNALFADVPESVDNTNEIVDKITPPKLQRDILLPNFPIPPEHANADAFLRHLTYKGAFEGEKRRYSDRTPEIEERLDYELRVIETMGFAGYFLITQDFINHGRNNGVAIGPGRGSAAGSAVAYCVGITNIDPIKYSLLFERFLNPERVSMPDIDIDFDDVNRQRVIDYVVDKYGKNQVAQIITFGTMAAKSSIKDVSRAMDLPLALANDLVKMVPDQVGTTLTKAFAENQELDMIRRDDAPDNLRGQILRLATQLEGSVRNTGIHAAGIIIAPDDITKYIPVSTSKESELLITQFDGKVIESAGMLKMDFLGLKTLTIIVDAINLIEKNHGVKIDIDEIPIDDLKTYELYQRGDTIGTFQFESEGMRMYLKDLKPTNIEDLIAMNALYRPGPMQFIPNFINRKHGREAVEYPHELLEPILNYSQGICVTGDTLVHDADTGARVRIDELADRVGSFRVQGVDAELNPAVAPITRFFDNGVRDVVKVRLRDGSTATMTPDHQVLTEAGWQAIGQLAPGDFIAAPRQLAVENEADYDLDKLRTLAYLLADGSLTSGACCNFVSNSPALVAAYTASTSTAFENLTVSTLQQVRDVTRVSVKVAEKGYYHEPTSLLAWLRELGLKTQKGGLASREKFVPEFVFGLNQTCIAHFVAALWDCDGHVGAKICSYKTISPLLARDVQTLLLRLGLRAVTYETSYHNPNDEQPTTAYQISTFQLREFDALIGPHLVEKRRQYGAKATPATSATVSRAAFVAELRLVWPGSNKELMRTHGFDRQHLQPTRLARNPRISAAVVAPLTRALPLSVTERNLRVRWEEIVSIEPAGQQAVYDIEVAGIHNFLGNNIILHNCVYQEQIMQAAQIMAGYSLGGADLLRRAMGKKDMKKMAQERDKFIEGCKNLHGIVAKKANEVFDVMEKFAAYGFNRSHSAAYSLVAYQTGYLKAHYPAEYMAAVLTNNMGDIKKVTFFIEEARKQNVAVLGPDVNESILKFNVNKQGQIRFGMAAVKGAGEAAVEEIVQEREKGGHYADIFDFSRRVNLRAVNKKTFESMAQAGAFDSFDRYHRRQFLEAPGNDQSLIEKAMKVGQQHQAAKESAQQSLFGGGGGEMAIPMPKIQDMEPWSPTEKLRREKEVVGFYLSGHPLDDFKLEIDSYCTCGLDKIESYKNRDITVAGLISNVLFKTTKTGHPFVSFNIEDYDSSLNLALFRDDYTKFSSIINPRNYDKEQVPPMFIRGKYAQRFRDSDQFEFKIMTMEPLFNVAEKLANGVRVQLDLRTITEPFMDRFMEAVESAAGSKKLEIKFAEPHEHLAVDTYSRRYRIEPKEFIRKMREMEIEACQLI</sequence>
<dbReference type="PROSITE" id="PS50818">
    <property type="entry name" value="INTEIN_C_TER"/>
    <property type="match status" value="1"/>
</dbReference>
<dbReference type="InterPro" id="IPR003586">
    <property type="entry name" value="Hint_dom_C"/>
</dbReference>
<dbReference type="SMART" id="SM00305">
    <property type="entry name" value="HintC"/>
    <property type="match status" value="1"/>
</dbReference>
<protein>
    <recommendedName>
        <fullName evidence="2">DNA polymerase III subunit alpha</fullName>
        <ecNumber evidence="1">2.7.7.7</ecNumber>
    </recommendedName>
</protein>
<dbReference type="PANTHER" id="PTHR32294:SF0">
    <property type="entry name" value="DNA POLYMERASE III SUBUNIT ALPHA"/>
    <property type="match status" value="1"/>
</dbReference>
<dbReference type="GO" id="GO:0003887">
    <property type="term" value="F:DNA-directed DNA polymerase activity"/>
    <property type="evidence" value="ECO:0007669"/>
    <property type="project" value="UniProtKB-KW"/>
</dbReference>
<evidence type="ECO:0000259" key="10">
    <source>
        <dbReference type="PROSITE" id="PS50819"/>
    </source>
</evidence>
<dbReference type="Gene3D" id="2.170.16.10">
    <property type="entry name" value="Hedgehog/Intein (Hint) domain"/>
    <property type="match status" value="2"/>
</dbReference>
<dbReference type="InterPro" id="IPR004805">
    <property type="entry name" value="DnaE2/DnaE/PolC"/>
</dbReference>
<reference evidence="11 12" key="1">
    <citation type="submission" date="2019-01" db="EMBL/GenBank/DDBJ databases">
        <title>Hymenobacter humicola sp. nov., isolated from soils in Antarctica.</title>
        <authorList>
            <person name="Sedlacek I."/>
            <person name="Holochova P."/>
            <person name="Kralova S."/>
            <person name="Pantucek R."/>
            <person name="Stankova E."/>
            <person name="Vrbovska V."/>
            <person name="Kristofova L."/>
            <person name="Svec P."/>
            <person name="Busse H.-J."/>
        </authorList>
    </citation>
    <scope>NUCLEOTIDE SEQUENCE [LARGE SCALE GENOMIC DNA]</scope>
    <source>
        <strain evidence="11 12">CCM 8852</strain>
    </source>
</reference>
<dbReference type="InterPro" id="IPR011708">
    <property type="entry name" value="DNA_pol3_alpha_NTPase_dom"/>
</dbReference>
<dbReference type="Proteomes" id="UP000284250">
    <property type="component" value="Unassembled WGS sequence"/>
</dbReference>
<keyword evidence="12" id="KW-1185">Reference proteome</keyword>
<dbReference type="InterPro" id="IPR040982">
    <property type="entry name" value="DNA_pol3_finger"/>
</dbReference>
<evidence type="ECO:0000256" key="1">
    <source>
        <dbReference type="ARBA" id="ARBA00012417"/>
    </source>
</evidence>
<feature type="domain" description="DOD-type homing endonuclease" evidence="10">
    <location>
        <begin position="853"/>
        <end position="999"/>
    </location>
</feature>
<dbReference type="Gene3D" id="3.20.20.140">
    <property type="entry name" value="Metal-dependent hydrolases"/>
    <property type="match status" value="1"/>
</dbReference>
<dbReference type="Pfam" id="PF14528">
    <property type="entry name" value="LAGLIDADG_3"/>
    <property type="match status" value="1"/>
</dbReference>
<keyword evidence="4 11" id="KW-0548">Nucleotidyltransferase</keyword>
<dbReference type="SMART" id="SM00481">
    <property type="entry name" value="POLIIIAc"/>
    <property type="match status" value="1"/>
</dbReference>
<evidence type="ECO:0000313" key="12">
    <source>
        <dbReference type="Proteomes" id="UP000284250"/>
    </source>
</evidence>
<dbReference type="CDD" id="cd04485">
    <property type="entry name" value="DnaE_OBF"/>
    <property type="match status" value="1"/>
</dbReference>
<dbReference type="SUPFAM" id="SSF51294">
    <property type="entry name" value="Hedgehog/intein (Hint) domain"/>
    <property type="match status" value="1"/>
</dbReference>
<dbReference type="OrthoDB" id="9803237at2"/>
<dbReference type="Gene3D" id="3.10.28.10">
    <property type="entry name" value="Homing endonucleases"/>
    <property type="match status" value="1"/>
</dbReference>
<dbReference type="Pfam" id="PF17657">
    <property type="entry name" value="DNA_pol3_finger"/>
    <property type="match status" value="2"/>
</dbReference>
<dbReference type="InterPro" id="IPR003587">
    <property type="entry name" value="Hint_dom_N"/>
</dbReference>
<evidence type="ECO:0000256" key="8">
    <source>
        <dbReference type="ARBA" id="ARBA00023000"/>
    </source>
</evidence>
<dbReference type="InterPro" id="IPR030934">
    <property type="entry name" value="Intein_C"/>
</dbReference>
<dbReference type="PANTHER" id="PTHR32294">
    <property type="entry name" value="DNA POLYMERASE III SUBUNIT ALPHA"/>
    <property type="match status" value="1"/>
</dbReference>
<dbReference type="PRINTS" id="PR00379">
    <property type="entry name" value="INTEIN"/>
</dbReference>
<evidence type="ECO:0000256" key="6">
    <source>
        <dbReference type="ARBA" id="ARBA00022813"/>
    </source>
</evidence>
<dbReference type="EC" id="2.7.7.7" evidence="1"/>
<keyword evidence="7" id="KW-0239">DNA-directed DNA polymerase</keyword>
<dbReference type="GO" id="GO:0016539">
    <property type="term" value="P:intein-mediated protein splicing"/>
    <property type="evidence" value="ECO:0007669"/>
    <property type="project" value="InterPro"/>
</dbReference>
<dbReference type="InterPro" id="IPR006142">
    <property type="entry name" value="INTEIN"/>
</dbReference>
<evidence type="ECO:0000256" key="5">
    <source>
        <dbReference type="ARBA" id="ARBA00022705"/>
    </source>
</evidence>
<dbReference type="CDD" id="cd12113">
    <property type="entry name" value="PHP_PolIIIA_DnaE3"/>
    <property type="match status" value="1"/>
</dbReference>
<comment type="catalytic activity">
    <reaction evidence="9">
        <text>DNA(n) + a 2'-deoxyribonucleoside 5'-triphosphate = DNA(n+1) + diphosphate</text>
        <dbReference type="Rhea" id="RHEA:22508"/>
        <dbReference type="Rhea" id="RHEA-COMP:17339"/>
        <dbReference type="Rhea" id="RHEA-COMP:17340"/>
        <dbReference type="ChEBI" id="CHEBI:33019"/>
        <dbReference type="ChEBI" id="CHEBI:61560"/>
        <dbReference type="ChEBI" id="CHEBI:173112"/>
        <dbReference type="EC" id="2.7.7.7"/>
    </reaction>
</comment>
<keyword evidence="6" id="KW-0068">Autocatalytic cleavage</keyword>
<dbReference type="GO" id="GO:0004519">
    <property type="term" value="F:endonuclease activity"/>
    <property type="evidence" value="ECO:0007669"/>
    <property type="project" value="InterPro"/>
</dbReference>
<evidence type="ECO:0000256" key="9">
    <source>
        <dbReference type="ARBA" id="ARBA00049244"/>
    </source>
</evidence>
<dbReference type="InterPro" id="IPR004013">
    <property type="entry name" value="PHP_dom"/>
</dbReference>
<evidence type="ECO:0000256" key="3">
    <source>
        <dbReference type="ARBA" id="ARBA00022679"/>
    </source>
</evidence>